<keyword evidence="5" id="KW-0862">Zinc</keyword>
<evidence type="ECO:0000256" key="7">
    <source>
        <dbReference type="ARBA" id="ARBA00023242"/>
    </source>
</evidence>
<dbReference type="EMBL" id="JAHIBW010000011">
    <property type="protein sequence ID" value="KAG7306860.1"/>
    <property type="molecule type" value="Genomic_DNA"/>
</dbReference>
<sequence length="304" mass="34984">MEYPMEPLCILSHEEDSQYKPTDGSSTYDNCNMNVEQSGFYINDPNNETPDSYPSSNDGQTFKMEPLSDGSDCDETTSHVKRTNIVITAFICDRCKQIFGSEKILLEHHSQCKVNPRTLAGNLNINDPRKLWKKQFKTSAKPKKIIECEICQKQFRQIADLTNHMRSHTGEKPFLCEVCQRTFSQQSNLKVHMRVHSNERPFECDVCDKRFTLMTHKVIHMKSHTIERPHECETCKKRFAHLSAKITHMKSHTGEKPNKCDSCDKGFTTVGSLRRHQKVHTTDTSVLNQLTDLVVTKVEAQCEK</sequence>
<evidence type="ECO:0000256" key="5">
    <source>
        <dbReference type="ARBA" id="ARBA00022833"/>
    </source>
</evidence>
<dbReference type="Pfam" id="PF13912">
    <property type="entry name" value="zf-C2H2_6"/>
    <property type="match status" value="1"/>
</dbReference>
<dbReference type="Proteomes" id="UP000823941">
    <property type="component" value="Chromosome 11"/>
</dbReference>
<dbReference type="PANTHER" id="PTHR16515">
    <property type="entry name" value="PR DOMAIN ZINC FINGER PROTEIN"/>
    <property type="match status" value="1"/>
</dbReference>
<feature type="region of interest" description="Disordered" evidence="9">
    <location>
        <begin position="39"/>
        <end position="59"/>
    </location>
</feature>
<evidence type="ECO:0000259" key="10">
    <source>
        <dbReference type="PROSITE" id="PS50157"/>
    </source>
</evidence>
<proteinExistence type="predicted"/>
<dbReference type="PROSITE" id="PS00028">
    <property type="entry name" value="ZINC_FINGER_C2H2_1"/>
    <property type="match status" value="5"/>
</dbReference>
<keyword evidence="2" id="KW-0479">Metal-binding</keyword>
<dbReference type="InterPro" id="IPR013087">
    <property type="entry name" value="Znf_C2H2_type"/>
</dbReference>
<name>A0ABQ7QP91_PLUXY</name>
<dbReference type="PANTHER" id="PTHR16515:SF49">
    <property type="entry name" value="GASTRULA ZINC FINGER PROTEIN XLCGF49.1-LIKE-RELATED"/>
    <property type="match status" value="1"/>
</dbReference>
<dbReference type="Pfam" id="PF00096">
    <property type="entry name" value="zf-C2H2"/>
    <property type="match status" value="3"/>
</dbReference>
<gene>
    <name evidence="11" type="ORF">JYU34_008328</name>
</gene>
<feature type="domain" description="C2H2-type" evidence="10">
    <location>
        <begin position="230"/>
        <end position="257"/>
    </location>
</feature>
<evidence type="ECO:0000313" key="12">
    <source>
        <dbReference type="Proteomes" id="UP000823941"/>
    </source>
</evidence>
<evidence type="ECO:0000256" key="3">
    <source>
        <dbReference type="ARBA" id="ARBA00022737"/>
    </source>
</evidence>
<comment type="caution">
    <text evidence="11">The sequence shown here is derived from an EMBL/GenBank/DDBJ whole genome shotgun (WGS) entry which is preliminary data.</text>
</comment>
<organism evidence="11 12">
    <name type="scientific">Plutella xylostella</name>
    <name type="common">Diamondback moth</name>
    <name type="synonym">Plutella maculipennis</name>
    <dbReference type="NCBI Taxonomy" id="51655"/>
    <lineage>
        <taxon>Eukaryota</taxon>
        <taxon>Metazoa</taxon>
        <taxon>Ecdysozoa</taxon>
        <taxon>Arthropoda</taxon>
        <taxon>Hexapoda</taxon>
        <taxon>Insecta</taxon>
        <taxon>Pterygota</taxon>
        <taxon>Neoptera</taxon>
        <taxon>Endopterygota</taxon>
        <taxon>Lepidoptera</taxon>
        <taxon>Glossata</taxon>
        <taxon>Ditrysia</taxon>
        <taxon>Yponomeutoidea</taxon>
        <taxon>Plutellidae</taxon>
        <taxon>Plutella</taxon>
    </lineage>
</organism>
<dbReference type="PROSITE" id="PS50157">
    <property type="entry name" value="ZINC_FINGER_C2H2_2"/>
    <property type="match status" value="5"/>
</dbReference>
<keyword evidence="12" id="KW-1185">Reference proteome</keyword>
<dbReference type="InterPro" id="IPR050331">
    <property type="entry name" value="Zinc_finger"/>
</dbReference>
<dbReference type="Gene3D" id="3.30.160.60">
    <property type="entry name" value="Classic Zinc Finger"/>
    <property type="match status" value="5"/>
</dbReference>
<evidence type="ECO:0000256" key="4">
    <source>
        <dbReference type="ARBA" id="ARBA00022771"/>
    </source>
</evidence>
<keyword evidence="3" id="KW-0677">Repeat</keyword>
<dbReference type="SUPFAM" id="SSF57667">
    <property type="entry name" value="beta-beta-alpha zinc fingers"/>
    <property type="match status" value="3"/>
</dbReference>
<feature type="domain" description="C2H2-type" evidence="10">
    <location>
        <begin position="202"/>
        <end position="229"/>
    </location>
</feature>
<feature type="compositionally biased region" description="Polar residues" evidence="9">
    <location>
        <begin position="44"/>
        <end position="59"/>
    </location>
</feature>
<feature type="domain" description="C2H2-type" evidence="10">
    <location>
        <begin position="258"/>
        <end position="285"/>
    </location>
</feature>
<reference evidence="11 12" key="1">
    <citation type="submission" date="2021-06" db="EMBL/GenBank/DDBJ databases">
        <title>A haploid diamondback moth (Plutella xylostella L.) genome assembly resolves 31 chromosomes and identifies a diamide resistance mutation.</title>
        <authorList>
            <person name="Ward C.M."/>
            <person name="Perry K.D."/>
            <person name="Baker G."/>
            <person name="Powis K."/>
            <person name="Heckel D.G."/>
            <person name="Baxter S.W."/>
        </authorList>
    </citation>
    <scope>NUCLEOTIDE SEQUENCE [LARGE SCALE GENOMIC DNA]</scope>
    <source>
        <strain evidence="11 12">LV</strain>
        <tissue evidence="11">Single pupa</tissue>
    </source>
</reference>
<evidence type="ECO:0000313" key="11">
    <source>
        <dbReference type="EMBL" id="KAG7306860.1"/>
    </source>
</evidence>
<dbReference type="SMART" id="SM00355">
    <property type="entry name" value="ZnF_C2H2"/>
    <property type="match status" value="6"/>
</dbReference>
<comment type="subcellular location">
    <subcellularLocation>
        <location evidence="1">Nucleus</location>
    </subcellularLocation>
</comment>
<feature type="domain" description="C2H2-type" evidence="10">
    <location>
        <begin position="174"/>
        <end position="201"/>
    </location>
</feature>
<keyword evidence="4 8" id="KW-0863">Zinc-finger</keyword>
<keyword evidence="7" id="KW-0539">Nucleus</keyword>
<evidence type="ECO:0000256" key="6">
    <source>
        <dbReference type="ARBA" id="ARBA00023125"/>
    </source>
</evidence>
<protein>
    <recommendedName>
        <fullName evidence="10">C2H2-type domain-containing protein</fullName>
    </recommendedName>
</protein>
<evidence type="ECO:0000256" key="2">
    <source>
        <dbReference type="ARBA" id="ARBA00022723"/>
    </source>
</evidence>
<feature type="domain" description="C2H2-type" evidence="10">
    <location>
        <begin position="146"/>
        <end position="173"/>
    </location>
</feature>
<evidence type="ECO:0000256" key="1">
    <source>
        <dbReference type="ARBA" id="ARBA00004123"/>
    </source>
</evidence>
<dbReference type="InterPro" id="IPR036236">
    <property type="entry name" value="Znf_C2H2_sf"/>
</dbReference>
<evidence type="ECO:0000256" key="8">
    <source>
        <dbReference type="PROSITE-ProRule" id="PRU00042"/>
    </source>
</evidence>
<accession>A0ABQ7QP91</accession>
<keyword evidence="6" id="KW-0238">DNA-binding</keyword>
<evidence type="ECO:0000256" key="9">
    <source>
        <dbReference type="SAM" id="MobiDB-lite"/>
    </source>
</evidence>